<accession>H3Z9V3</accession>
<evidence type="ECO:0000313" key="2">
    <source>
        <dbReference type="Proteomes" id="UP000012046"/>
    </source>
</evidence>
<dbReference type="GO" id="GO:0016853">
    <property type="term" value="F:isomerase activity"/>
    <property type="evidence" value="ECO:0007669"/>
    <property type="project" value="UniProtKB-KW"/>
</dbReference>
<keyword evidence="1" id="KW-0413">Isomerase</keyword>
<dbReference type="InterPro" id="IPR008554">
    <property type="entry name" value="Glutaredoxin-like"/>
</dbReference>
<dbReference type="InterPro" id="IPR036249">
    <property type="entry name" value="Thioredoxin-like_sf"/>
</dbReference>
<dbReference type="PANTHER" id="PTHR33558">
    <property type="entry name" value="GLUTAREDOXIN-LIKE PROTEIN C5ORF63 HOMOLOG"/>
    <property type="match status" value="1"/>
</dbReference>
<dbReference type="SUPFAM" id="SSF52833">
    <property type="entry name" value="Thioredoxin-like"/>
    <property type="match status" value="1"/>
</dbReference>
<dbReference type="Proteomes" id="UP000012046">
    <property type="component" value="Unassembled WGS sequence"/>
</dbReference>
<dbReference type="InterPro" id="IPR052565">
    <property type="entry name" value="Glutaredoxin-like_YDR286C"/>
</dbReference>
<name>H3Z9V3_9ALTE</name>
<dbReference type="Gene3D" id="3.40.30.10">
    <property type="entry name" value="Glutaredoxin"/>
    <property type="match status" value="1"/>
</dbReference>
<dbReference type="Pfam" id="PF05768">
    <property type="entry name" value="Glrx-like"/>
    <property type="match status" value="1"/>
</dbReference>
<sequence>MSDLTLYSTWGCHLCEQAEALVQQAGLADKLQVQDIVDDEALFARFRVHIPVLAASDAQGQEQLLYWPFDHSALASWLAALDLTTTD</sequence>
<dbReference type="EMBL" id="AHTH01000002">
    <property type="protein sequence ID" value="EHR42627.1"/>
    <property type="molecule type" value="Genomic_DNA"/>
</dbReference>
<organism evidence="1 2">
    <name type="scientific">Alishewanella jeotgali KCTC 22429</name>
    <dbReference type="NCBI Taxonomy" id="1129374"/>
    <lineage>
        <taxon>Bacteria</taxon>
        <taxon>Pseudomonadati</taxon>
        <taxon>Pseudomonadota</taxon>
        <taxon>Gammaproteobacteria</taxon>
        <taxon>Alteromonadales</taxon>
        <taxon>Alteromonadaceae</taxon>
        <taxon>Alishewanella</taxon>
    </lineage>
</organism>
<dbReference type="PANTHER" id="PTHR33558:SF1">
    <property type="entry name" value="GLUTAREDOXIN-LIKE PROTEIN C5ORF63 HOMOLOG"/>
    <property type="match status" value="1"/>
</dbReference>
<keyword evidence="2" id="KW-1185">Reference proteome</keyword>
<dbReference type="RefSeq" id="WP_008949191.1">
    <property type="nucleotide sequence ID" value="NZ_AHTH01000002.1"/>
</dbReference>
<comment type="caution">
    <text evidence="1">The sequence shown here is derived from an EMBL/GenBank/DDBJ whole genome shotgun (WGS) entry which is preliminary data.</text>
</comment>
<protein>
    <submittedName>
        <fullName evidence="1">Thiol-disulfide isomerase and thioredoxin</fullName>
    </submittedName>
</protein>
<dbReference type="eggNOG" id="COG0695">
    <property type="taxonomic scope" value="Bacteria"/>
</dbReference>
<reference evidence="1 2" key="1">
    <citation type="journal article" date="2012" name="J. Bacteriol.">
        <title>Genome Sequence of Extracellular-Protease-Producing Alishewanella jeotgali Isolated from Traditional Korean Fermented Seafood.</title>
        <authorList>
            <person name="Jung J."/>
            <person name="Chun J."/>
            <person name="Park W."/>
        </authorList>
    </citation>
    <scope>NUCLEOTIDE SEQUENCE [LARGE SCALE GENOMIC DNA]</scope>
    <source>
        <strain evidence="1 2">KCTC 22429</strain>
    </source>
</reference>
<dbReference type="PATRIC" id="fig|1129374.4.peg.105"/>
<dbReference type="AlphaFoldDB" id="H3Z9V3"/>
<proteinExistence type="predicted"/>
<dbReference type="STRING" id="1129374.AJE_00520"/>
<gene>
    <name evidence="1" type="ORF">AJE_00520</name>
</gene>
<evidence type="ECO:0000313" key="1">
    <source>
        <dbReference type="EMBL" id="EHR42627.1"/>
    </source>
</evidence>